<sequence length="149" mass="16399">MALSSIICIMRDTHKNVRSAFVRSRSTKDRCTASEMPLRAEMSCIRRLTTRSTSFVVAEISCSSSSRVDGNELTKALSGRPVARILNDAWAEMESKPASVVNNKTLLESWHSSRASMTHTTGPHLESASEAVKILQRELKSSASLTPLF</sequence>
<dbReference type="EMBL" id="KZ559134">
    <property type="protein sequence ID" value="PLB38617.1"/>
    <property type="molecule type" value="Genomic_DNA"/>
</dbReference>
<protein>
    <submittedName>
        <fullName evidence="1">Uncharacterized protein</fullName>
    </submittedName>
</protein>
<evidence type="ECO:0000313" key="1">
    <source>
        <dbReference type="EMBL" id="PLB38617.1"/>
    </source>
</evidence>
<dbReference type="AlphaFoldDB" id="A0A2I2FDE9"/>
<proteinExistence type="predicted"/>
<accession>A0A2I2FDE9</accession>
<dbReference type="GeneID" id="36525629"/>
<reference evidence="1 2" key="1">
    <citation type="submission" date="2017-12" db="EMBL/GenBank/DDBJ databases">
        <authorList>
            <consortium name="DOE Joint Genome Institute"/>
            <person name="Haridas S."/>
            <person name="Kjaerbolling I."/>
            <person name="Vesth T.C."/>
            <person name="Frisvad J.C."/>
            <person name="Nybo J.L."/>
            <person name="Theobald S."/>
            <person name="Kuo A."/>
            <person name="Bowyer P."/>
            <person name="Matsuda Y."/>
            <person name="Mondo S."/>
            <person name="Lyhne E.K."/>
            <person name="Kogle M.E."/>
            <person name="Clum A."/>
            <person name="Lipzen A."/>
            <person name="Salamov A."/>
            <person name="Ngan C.Y."/>
            <person name="Daum C."/>
            <person name="Chiniquy J."/>
            <person name="Barry K."/>
            <person name="LaButti K."/>
            <person name="Simmons B.A."/>
            <person name="Magnuson J.K."/>
            <person name="Mortensen U.H."/>
            <person name="Larsen T.O."/>
            <person name="Grigoriev I.V."/>
            <person name="Baker S.E."/>
            <person name="Andersen M.R."/>
            <person name="Nordberg H.P."/>
            <person name="Cantor M.N."/>
            <person name="Hua S.X."/>
        </authorList>
    </citation>
    <scope>NUCLEOTIDE SEQUENCE [LARGE SCALE GENOMIC DNA]</scope>
    <source>
        <strain evidence="1 2">CBS 102.13</strain>
    </source>
</reference>
<dbReference type="Proteomes" id="UP000234585">
    <property type="component" value="Unassembled WGS sequence"/>
</dbReference>
<name>A0A2I2FDE9_ASPCN</name>
<gene>
    <name evidence="1" type="ORF">BDW47DRAFT_21638</name>
</gene>
<evidence type="ECO:0000313" key="2">
    <source>
        <dbReference type="Proteomes" id="UP000234585"/>
    </source>
</evidence>
<dbReference type="RefSeq" id="XP_024672629.1">
    <property type="nucleotide sequence ID" value="XM_024818469.1"/>
</dbReference>
<organism evidence="1 2">
    <name type="scientific">Aspergillus candidus</name>
    <dbReference type="NCBI Taxonomy" id="41067"/>
    <lineage>
        <taxon>Eukaryota</taxon>
        <taxon>Fungi</taxon>
        <taxon>Dikarya</taxon>
        <taxon>Ascomycota</taxon>
        <taxon>Pezizomycotina</taxon>
        <taxon>Eurotiomycetes</taxon>
        <taxon>Eurotiomycetidae</taxon>
        <taxon>Eurotiales</taxon>
        <taxon>Aspergillaceae</taxon>
        <taxon>Aspergillus</taxon>
        <taxon>Aspergillus subgen. Circumdati</taxon>
    </lineage>
</organism>
<keyword evidence="2" id="KW-1185">Reference proteome</keyword>